<keyword evidence="3" id="KW-1185">Reference proteome</keyword>
<reference evidence="2 3" key="1">
    <citation type="submission" date="2016-03" db="EMBL/GenBank/DDBJ databases">
        <title>Genome sequencing of Psychrobacter alimentarius PAMC 27889.</title>
        <authorList>
            <person name="Lee J."/>
            <person name="Kim O.-S."/>
        </authorList>
    </citation>
    <scope>NUCLEOTIDE SEQUENCE [LARGE SCALE GENOMIC DNA]</scope>
    <source>
        <strain evidence="2 3">PAMC 27889</strain>
    </source>
</reference>
<proteinExistence type="predicted"/>
<evidence type="ECO:0000313" key="3">
    <source>
        <dbReference type="Proteomes" id="UP000076104"/>
    </source>
</evidence>
<name>A0ABM5ZYT1_9GAMM</name>
<dbReference type="EMBL" id="CP014945">
    <property type="protein sequence ID" value="AMT97241.1"/>
    <property type="molecule type" value="Genomic_DNA"/>
</dbReference>
<evidence type="ECO:0000256" key="1">
    <source>
        <dbReference type="SAM" id="SignalP"/>
    </source>
</evidence>
<evidence type="ECO:0000313" key="2">
    <source>
        <dbReference type="EMBL" id="AMT97241.1"/>
    </source>
</evidence>
<dbReference type="GeneID" id="33060617"/>
<dbReference type="RefSeq" id="WP_062844829.1">
    <property type="nucleotide sequence ID" value="NZ_CP014945.1"/>
</dbReference>
<feature type="signal peptide" evidence="1">
    <location>
        <begin position="1"/>
        <end position="24"/>
    </location>
</feature>
<protein>
    <submittedName>
        <fullName evidence="2">Uncharacterized protein</fullName>
    </submittedName>
</protein>
<feature type="chain" id="PRO_5047513184" evidence="1">
    <location>
        <begin position="25"/>
        <end position="173"/>
    </location>
</feature>
<keyword evidence="1" id="KW-0732">Signal</keyword>
<sequence length="173" mass="19578">MFKRTSLLLAASMIILGLPSTANAAPKTKYGVTVVECDFDYEDEKFCTDSRLKSYATVMKERKPNFNGNQIIYIFETNATGYVNKKPYRLVVIDPASKTVVPFSYSLSAATGSNGKPMIVNKKGDTIDFDFSIKSNRFCFSGNIDAYRMSDSYVDQPFCFKYDKAQKDMVREY</sequence>
<accession>A0ABM5ZYT1</accession>
<organism evidence="2 3">
    <name type="scientific">Psychrobacter alimentarius</name>
    <dbReference type="NCBI Taxonomy" id="261164"/>
    <lineage>
        <taxon>Bacteria</taxon>
        <taxon>Pseudomonadati</taxon>
        <taxon>Pseudomonadota</taxon>
        <taxon>Gammaproteobacteria</taxon>
        <taxon>Moraxellales</taxon>
        <taxon>Moraxellaceae</taxon>
        <taxon>Psychrobacter</taxon>
    </lineage>
</organism>
<dbReference type="Proteomes" id="UP000076104">
    <property type="component" value="Chromosome"/>
</dbReference>
<gene>
    <name evidence="2" type="ORF">A3K91_1640</name>
</gene>